<sequence length="895" mass="104263">MTSSDTELHLQTLTEFSNNDEQESDSSDSSDIEVTSEIDDHENHIINYDAYFNINSDDNEKDEEINNNATTTASAITTIADDKTSSSSPSDDEIEVKSVSGGIKRKRQQWSVAKKLKLIVAIFILGRKRKRLQGAGVKIHYPNLDQKLLQWYRERRCFIKQPNGIIMIRKEKVSFKQLQRRGNQISIELNHEAPSSKWYGRFLRRHGLSLQKPDRHQKIPLNEVHKLVHEFHTYYEDQGHISSKRFCTLILTIFGEDNSRIGPILLFKGKGKISENEKAKYAKDIKVFFTPKAVNSRQTMDKYINYWISKIKDNKPKLFITDSSSTHLNDATLRLLRKEGVVAAVIPKGVQCIYKHWIEEFTEKYGPRSKIKLSASQSRVLCTRLTSSAWKRTLINIDIKRAFINLDYPSTNSQLDLDKIIEAEVKKAQEQHLAELNKQKNCILSIANENKQQEKHSSEFCATTINNINLCDINEEQHEKNQINFEKTILQYDDNDDDSCRPTFNDIIKLNDVEISFSDELEDDEYDENIMNEQIENDVNDKNPMIPVDNDRSHCYVVISFDDNHFHSNVISSQDTFEIINTKDLTVSEKCIIETLAKLSNRMISLEENINKRLTDFENHINKRLSGFENHVNKRLSGFENHVNKRLSRIENNMNLIYERQSLQSLLKLLDTVYLITCERLENRTFFSDKSDLTLKFFRFVSKQLIKNYSAQWSPYTNIIKKLSLKPKCLEINLLGFGKLQKNLSENKKISFIESPKLLCVDNTTNYRSSYVRHCNTNLGKPFTHVLVFEGTTSPVHFEIELFKNSNLSSSDNKIIWMKNLLRKLLQLERIIFFLSFYYKIDLSQFFAGLICFHFYHNSHIDTNLLLQNVMSSTFVEAVPLLHRLYLIDQFIFTY</sequence>
<dbReference type="OrthoDB" id="10049979at2759"/>
<comment type="caution">
    <text evidence="2">The sequence shown here is derived from an EMBL/GenBank/DDBJ whole genome shotgun (WGS) entry which is preliminary data.</text>
</comment>
<feature type="compositionally biased region" description="Polar residues" evidence="1">
    <location>
        <begin position="1"/>
        <end position="17"/>
    </location>
</feature>
<evidence type="ECO:0000313" key="3">
    <source>
        <dbReference type="Proteomes" id="UP000663825"/>
    </source>
</evidence>
<feature type="compositionally biased region" description="Acidic residues" evidence="1">
    <location>
        <begin position="18"/>
        <end position="34"/>
    </location>
</feature>
<dbReference type="Proteomes" id="UP000663825">
    <property type="component" value="Unassembled WGS sequence"/>
</dbReference>
<accession>A0A818FIU7</accession>
<protein>
    <submittedName>
        <fullName evidence="2">Uncharacterized protein</fullName>
    </submittedName>
</protein>
<organism evidence="2 3">
    <name type="scientific">Rotaria socialis</name>
    <dbReference type="NCBI Taxonomy" id="392032"/>
    <lineage>
        <taxon>Eukaryota</taxon>
        <taxon>Metazoa</taxon>
        <taxon>Spiralia</taxon>
        <taxon>Gnathifera</taxon>
        <taxon>Rotifera</taxon>
        <taxon>Eurotatoria</taxon>
        <taxon>Bdelloidea</taxon>
        <taxon>Philodinida</taxon>
        <taxon>Philodinidae</taxon>
        <taxon>Rotaria</taxon>
    </lineage>
</organism>
<evidence type="ECO:0000256" key="1">
    <source>
        <dbReference type="SAM" id="MobiDB-lite"/>
    </source>
</evidence>
<feature type="region of interest" description="Disordered" evidence="1">
    <location>
        <begin position="1"/>
        <end position="34"/>
    </location>
</feature>
<name>A0A818FIU7_9BILA</name>
<dbReference type="EMBL" id="CAJNXB010006275">
    <property type="protein sequence ID" value="CAF3475186.1"/>
    <property type="molecule type" value="Genomic_DNA"/>
</dbReference>
<evidence type="ECO:0000313" key="2">
    <source>
        <dbReference type="EMBL" id="CAF3475186.1"/>
    </source>
</evidence>
<proteinExistence type="predicted"/>
<reference evidence="2" key="1">
    <citation type="submission" date="2021-02" db="EMBL/GenBank/DDBJ databases">
        <authorList>
            <person name="Nowell W R."/>
        </authorList>
    </citation>
    <scope>NUCLEOTIDE SEQUENCE</scope>
</reference>
<gene>
    <name evidence="2" type="ORF">TIS948_LOCUS33629</name>
</gene>
<dbReference type="AlphaFoldDB" id="A0A818FIU7"/>